<accession>A0A0H3P9M3</accession>
<dbReference type="InterPro" id="IPR011234">
    <property type="entry name" value="Fumarylacetoacetase-like_C"/>
</dbReference>
<evidence type="ECO:0000313" key="4">
    <source>
        <dbReference type="Proteomes" id="UP000000646"/>
    </source>
</evidence>
<keyword evidence="1" id="KW-0479">Metal-binding</keyword>
<dbReference type="InterPro" id="IPR036663">
    <property type="entry name" value="Fumarylacetoacetase_C_sf"/>
</dbReference>
<dbReference type="HOGENOM" id="CLU_028458_3_1_7"/>
<gene>
    <name evidence="3" type="ordered locus">CJJ81176_0048</name>
</gene>
<dbReference type="EMBL" id="CP000538">
    <property type="protein sequence ID" value="EAQ71978.1"/>
    <property type="molecule type" value="Genomic_DNA"/>
</dbReference>
<reference evidence="4" key="1">
    <citation type="submission" date="2006-12" db="EMBL/GenBank/DDBJ databases">
        <authorList>
            <person name="Fouts D.E."/>
            <person name="Nelson K.E."/>
            <person name="Sebastian Y."/>
        </authorList>
    </citation>
    <scope>NUCLEOTIDE SEQUENCE [LARGE SCALE GENOMIC DNA]</scope>
    <source>
        <strain evidence="4">81-176</strain>
    </source>
</reference>
<dbReference type="Pfam" id="PF01557">
    <property type="entry name" value="FAA_hydrolase"/>
    <property type="match status" value="1"/>
</dbReference>
<dbReference type="Gene3D" id="3.90.850.10">
    <property type="entry name" value="Fumarylacetoacetase-like, C-terminal domain"/>
    <property type="match status" value="1"/>
</dbReference>
<proteinExistence type="predicted"/>
<protein>
    <submittedName>
        <fullName evidence="3">Fumarylacetoacetate hydrolase family protein</fullName>
    </submittedName>
</protein>
<dbReference type="GO" id="GO:0018773">
    <property type="term" value="F:acetylpyruvate hydrolase activity"/>
    <property type="evidence" value="ECO:0007669"/>
    <property type="project" value="TreeGrafter"/>
</dbReference>
<organism evidence="3 4">
    <name type="scientific">Campylobacter jejuni subsp. jejuni serotype O:23/36 (strain 81-176)</name>
    <dbReference type="NCBI Taxonomy" id="354242"/>
    <lineage>
        <taxon>Bacteria</taxon>
        <taxon>Pseudomonadati</taxon>
        <taxon>Campylobacterota</taxon>
        <taxon>Epsilonproteobacteria</taxon>
        <taxon>Campylobacterales</taxon>
        <taxon>Campylobacteraceae</taxon>
        <taxon>Campylobacter</taxon>
    </lineage>
</organism>
<dbReference type="SUPFAM" id="SSF56529">
    <property type="entry name" value="FAH"/>
    <property type="match status" value="1"/>
</dbReference>
<evidence type="ECO:0000259" key="2">
    <source>
        <dbReference type="Pfam" id="PF01557"/>
    </source>
</evidence>
<sequence>MKFVNFIQGQKHNLGVLNSSGKIVSFTDLGIETNDMNEFIIYFDKFKHKLTDLDSKIAYEIPKENYLAPIIEPRQDIICLGINFLDHAKESAKFKGEKFEEREYPVYFGKRCNQATAPFGDIPLHADVTSQLDYECELAFILSKDAYKIKAKDAKDYIFGYTIINEISARELQKRHKQFYRAKSLEGSTIMGPYITSVDEISYPPKLQLQSYVNDELRQNSNTQLFIFDIAYVLEELSAGMLLKAGSIISMGTPSGVGMGLNPPTFLKSGDKVRCVIENLGELCNKIKNINY</sequence>
<evidence type="ECO:0000256" key="1">
    <source>
        <dbReference type="ARBA" id="ARBA00022723"/>
    </source>
</evidence>
<feature type="domain" description="Fumarylacetoacetase-like C-terminal" evidence="2">
    <location>
        <begin position="77"/>
        <end position="287"/>
    </location>
</feature>
<keyword evidence="3" id="KW-0378">Hydrolase</keyword>
<name>A0A0H3P9M3_CAMJJ</name>
<dbReference type="AlphaFoldDB" id="A0A0H3P9M3"/>
<dbReference type="eggNOG" id="COG0179">
    <property type="taxonomic scope" value="Bacteria"/>
</dbReference>
<dbReference type="KEGG" id="cjj:CJJ81176_0048"/>
<dbReference type="Proteomes" id="UP000000646">
    <property type="component" value="Chromosome"/>
</dbReference>
<dbReference type="PANTHER" id="PTHR11820:SF7">
    <property type="entry name" value="ACYLPYRUVASE FAHD1, MITOCHONDRIAL"/>
    <property type="match status" value="1"/>
</dbReference>
<dbReference type="PANTHER" id="PTHR11820">
    <property type="entry name" value="ACYLPYRUVASE"/>
    <property type="match status" value="1"/>
</dbReference>
<dbReference type="RefSeq" id="WP_002858817.1">
    <property type="nucleotide sequence ID" value="NC_008787.1"/>
</dbReference>
<evidence type="ECO:0000313" key="3">
    <source>
        <dbReference type="EMBL" id="EAQ71978.1"/>
    </source>
</evidence>
<dbReference type="GO" id="GO:0046872">
    <property type="term" value="F:metal ion binding"/>
    <property type="evidence" value="ECO:0007669"/>
    <property type="project" value="UniProtKB-KW"/>
</dbReference>